<dbReference type="Proteomes" id="UP000683000">
    <property type="component" value="Unassembled WGS sequence"/>
</dbReference>
<gene>
    <name evidence="2" type="ORF">JVT61DRAFT_13808</name>
</gene>
<dbReference type="EMBL" id="JAGFBS010000007">
    <property type="protein sequence ID" value="KAG6378123.1"/>
    <property type="molecule type" value="Genomic_DNA"/>
</dbReference>
<protein>
    <submittedName>
        <fullName evidence="2">Uncharacterized protein</fullName>
    </submittedName>
</protein>
<sequence length="279" mass="30315">MEISPYSDRIRFHSYNSIVPGTEDLSCMGATPPQLLPRTTPRVDVAHCIVRAPITSDYLPPSHSSSTLHHDEFNPPPQLAHPPYSLLSAGCEPSYNTPSATARRSLGFPQPSGLYGPWGSFHPSLELPPNAICDTSPPIFHHSTLDSTLQSNSSCHQSPWITGDIQIGSVDEVPPAPSNYDIPTFPPPNPIPFPHDLGTTSEPCSATLEASYPCQWTKGGVICNVMVQATRPHMNRHLHAHHGFGGPDTRQTKCYWAGCEATMQQGSIARHYGNLPLTG</sequence>
<evidence type="ECO:0000313" key="3">
    <source>
        <dbReference type="Proteomes" id="UP000683000"/>
    </source>
</evidence>
<comment type="caution">
    <text evidence="2">The sequence shown here is derived from an EMBL/GenBank/DDBJ whole genome shotgun (WGS) entry which is preliminary data.</text>
</comment>
<keyword evidence="3" id="KW-1185">Reference proteome</keyword>
<evidence type="ECO:0000313" key="2">
    <source>
        <dbReference type="EMBL" id="KAG6378123.1"/>
    </source>
</evidence>
<dbReference type="OrthoDB" id="6365676at2759"/>
<reference evidence="2" key="1">
    <citation type="submission" date="2021-03" db="EMBL/GenBank/DDBJ databases">
        <title>Evolutionary innovations through gain and loss of genes in the ectomycorrhizal Boletales.</title>
        <authorList>
            <person name="Wu G."/>
            <person name="Miyauchi S."/>
            <person name="Morin E."/>
            <person name="Yang Z.-L."/>
            <person name="Xu J."/>
            <person name="Martin F.M."/>
        </authorList>
    </citation>
    <scope>NUCLEOTIDE SEQUENCE</scope>
    <source>
        <strain evidence="2">BR01</strain>
    </source>
</reference>
<name>A0A8I3AC70_9AGAM</name>
<proteinExistence type="predicted"/>
<dbReference type="AlphaFoldDB" id="A0A8I3AC70"/>
<accession>A0A8I3AC70</accession>
<organism evidence="2 3">
    <name type="scientific">Boletus reticuloceps</name>
    <dbReference type="NCBI Taxonomy" id="495285"/>
    <lineage>
        <taxon>Eukaryota</taxon>
        <taxon>Fungi</taxon>
        <taxon>Dikarya</taxon>
        <taxon>Basidiomycota</taxon>
        <taxon>Agaricomycotina</taxon>
        <taxon>Agaricomycetes</taxon>
        <taxon>Agaricomycetidae</taxon>
        <taxon>Boletales</taxon>
        <taxon>Boletineae</taxon>
        <taxon>Boletaceae</taxon>
        <taxon>Boletoideae</taxon>
        <taxon>Boletus</taxon>
    </lineage>
</organism>
<evidence type="ECO:0000256" key="1">
    <source>
        <dbReference type="SAM" id="MobiDB-lite"/>
    </source>
</evidence>
<feature type="region of interest" description="Disordered" evidence="1">
    <location>
        <begin position="60"/>
        <end position="79"/>
    </location>
</feature>